<keyword evidence="2" id="KW-1185">Reference proteome</keyword>
<gene>
    <name evidence="1" type="ORF">Afil01_66430</name>
</gene>
<dbReference type="RefSeq" id="WP_285667398.1">
    <property type="nucleotide sequence ID" value="NZ_BSTX01000007.1"/>
</dbReference>
<accession>A0A9W6SW55</accession>
<dbReference type="AlphaFoldDB" id="A0A9W6SW55"/>
<evidence type="ECO:0000313" key="2">
    <source>
        <dbReference type="Proteomes" id="UP001165079"/>
    </source>
</evidence>
<organism evidence="1 2">
    <name type="scientific">Actinorhabdospora filicis</name>
    <dbReference type="NCBI Taxonomy" id="1785913"/>
    <lineage>
        <taxon>Bacteria</taxon>
        <taxon>Bacillati</taxon>
        <taxon>Actinomycetota</taxon>
        <taxon>Actinomycetes</taxon>
        <taxon>Micromonosporales</taxon>
        <taxon>Micromonosporaceae</taxon>
        <taxon>Actinorhabdospora</taxon>
    </lineage>
</organism>
<dbReference type="Proteomes" id="UP001165079">
    <property type="component" value="Unassembled WGS sequence"/>
</dbReference>
<dbReference type="EMBL" id="BSTX01000007">
    <property type="protein sequence ID" value="GLZ81836.1"/>
    <property type="molecule type" value="Genomic_DNA"/>
</dbReference>
<protein>
    <submittedName>
        <fullName evidence="1">Uncharacterized protein</fullName>
    </submittedName>
</protein>
<evidence type="ECO:0000313" key="1">
    <source>
        <dbReference type="EMBL" id="GLZ81836.1"/>
    </source>
</evidence>
<name>A0A9W6SW55_9ACTN</name>
<reference evidence="1" key="1">
    <citation type="submission" date="2023-03" db="EMBL/GenBank/DDBJ databases">
        <title>Actinorhabdospora filicis NBRC 111898.</title>
        <authorList>
            <person name="Ichikawa N."/>
            <person name="Sato H."/>
            <person name="Tonouchi N."/>
        </authorList>
    </citation>
    <scope>NUCLEOTIDE SEQUENCE</scope>
    <source>
        <strain evidence="1">NBRC 111898</strain>
    </source>
</reference>
<sequence>MGDNDISHDPVEVDVFSLRTFALALRAEVEKNIMPSAITVNGALQNPNVHPSGLYAEGKTLGVDPRNEPSQHIVNYHTGAMAAGTKLMNDFGRGMASLANIAMAMAAAYRSTDELNAATEEDIRTKLNLPPDPPPGLRHRPEI</sequence>
<proteinExistence type="predicted"/>
<comment type="caution">
    <text evidence="1">The sequence shown here is derived from an EMBL/GenBank/DDBJ whole genome shotgun (WGS) entry which is preliminary data.</text>
</comment>